<dbReference type="GO" id="GO:0016020">
    <property type="term" value="C:membrane"/>
    <property type="evidence" value="ECO:0007669"/>
    <property type="project" value="InterPro"/>
</dbReference>
<dbReference type="PRINTS" id="PR01805">
    <property type="entry name" value="VACJLIPOPROT"/>
</dbReference>
<evidence type="ECO:0000256" key="3">
    <source>
        <dbReference type="SAM" id="MobiDB-lite"/>
    </source>
</evidence>
<evidence type="ECO:0000313" key="5">
    <source>
        <dbReference type="EMBL" id="QWF72530.1"/>
    </source>
</evidence>
<accession>A0A975RAK1</accession>
<dbReference type="EMBL" id="CP073754">
    <property type="protein sequence ID" value="QWF72530.1"/>
    <property type="molecule type" value="Genomic_DNA"/>
</dbReference>
<proteinExistence type="inferred from homology"/>
<comment type="similarity">
    <text evidence="1">Belongs to the MlaA family.</text>
</comment>
<gene>
    <name evidence="5" type="ORF">KEF85_08155</name>
</gene>
<keyword evidence="5" id="KW-0449">Lipoprotein</keyword>
<evidence type="ECO:0000256" key="1">
    <source>
        <dbReference type="ARBA" id="ARBA00010634"/>
    </source>
</evidence>
<dbReference type="Pfam" id="PF04333">
    <property type="entry name" value="MlaA"/>
    <property type="match status" value="1"/>
</dbReference>
<keyword evidence="6" id="KW-1185">Reference proteome</keyword>
<evidence type="ECO:0000256" key="4">
    <source>
        <dbReference type="SAM" id="SignalP"/>
    </source>
</evidence>
<dbReference type="PROSITE" id="PS51257">
    <property type="entry name" value="PROKAR_LIPOPROTEIN"/>
    <property type="match status" value="1"/>
</dbReference>
<dbReference type="PANTHER" id="PTHR30035:SF3">
    <property type="entry name" value="INTERMEMBRANE PHOSPHOLIPID TRANSPORT SYSTEM LIPOPROTEIN MLAA"/>
    <property type="match status" value="1"/>
</dbReference>
<dbReference type="GO" id="GO:0120010">
    <property type="term" value="P:intermembrane phospholipid transfer"/>
    <property type="evidence" value="ECO:0007669"/>
    <property type="project" value="TreeGrafter"/>
</dbReference>
<dbReference type="Proteomes" id="UP000676649">
    <property type="component" value="Chromosome"/>
</dbReference>
<feature type="compositionally biased region" description="Polar residues" evidence="3">
    <location>
        <begin position="259"/>
        <end position="271"/>
    </location>
</feature>
<evidence type="ECO:0000313" key="6">
    <source>
        <dbReference type="Proteomes" id="UP000676649"/>
    </source>
</evidence>
<protein>
    <submittedName>
        <fullName evidence="5">VacJ family lipoprotein</fullName>
    </submittedName>
</protein>
<feature type="signal peptide" evidence="4">
    <location>
        <begin position="1"/>
        <end position="19"/>
    </location>
</feature>
<sequence>MVRQKTCFTPALYAANLSAFLLLSACSSQPVKQTKNSDPWESWNKSTQSVNDSLDKHIFKPVAEAYVNVTNATIDTGVRNFFSNINDIDVSINDFLQLKFLHGGMDVSRFIINSTVGVAGLFDVASSLDLPKHNEDFGQSLGVWGVPSGPYMVLPVLGPSNPRDTIGLIGDAFMNPLTYFSIFGGFTGSMVSTGAGVVNATGKRADLIPAEKVMEEGSNGNRYEFIKNSYLQHRQYLIEDGKEETSDDPLSSDDIDSALNKTPSNAPNSAPATGKKATVDVLPIQKKH</sequence>
<dbReference type="KEGG" id="mpad:KEF85_08155"/>
<feature type="chain" id="PRO_5037491839" evidence="4">
    <location>
        <begin position="20"/>
        <end position="288"/>
    </location>
</feature>
<keyword evidence="2 4" id="KW-0732">Signal</keyword>
<feature type="compositionally biased region" description="Acidic residues" evidence="3">
    <location>
        <begin position="245"/>
        <end position="256"/>
    </location>
</feature>
<evidence type="ECO:0000256" key="2">
    <source>
        <dbReference type="ARBA" id="ARBA00022729"/>
    </source>
</evidence>
<reference evidence="5" key="1">
    <citation type="submission" date="2021-04" db="EMBL/GenBank/DDBJ databases">
        <title>Draft genome sequence data of methanotrophic Methylovulum sp. strain S1L and Methylomonas sp. strain S2AM isolated from boreal lake water columns.</title>
        <authorList>
            <person name="Rissanen A.J."/>
            <person name="Mangayil R."/>
            <person name="Svenning M.M."/>
            <person name="Khanongnuch R."/>
        </authorList>
    </citation>
    <scope>NUCLEOTIDE SEQUENCE</scope>
    <source>
        <strain evidence="5">S2AM</strain>
    </source>
</reference>
<name>A0A975RAK1_9GAMM</name>
<dbReference type="PANTHER" id="PTHR30035">
    <property type="entry name" value="LIPOPROTEIN VACJ-RELATED"/>
    <property type="match status" value="1"/>
</dbReference>
<organism evidence="5 6">
    <name type="scientific">Methylomonas paludis</name>
    <dbReference type="NCBI Taxonomy" id="1173101"/>
    <lineage>
        <taxon>Bacteria</taxon>
        <taxon>Pseudomonadati</taxon>
        <taxon>Pseudomonadota</taxon>
        <taxon>Gammaproteobacteria</taxon>
        <taxon>Methylococcales</taxon>
        <taxon>Methylococcaceae</taxon>
        <taxon>Methylomonas</taxon>
    </lineage>
</organism>
<dbReference type="AlphaFoldDB" id="A0A975RAK1"/>
<feature type="region of interest" description="Disordered" evidence="3">
    <location>
        <begin position="242"/>
        <end position="288"/>
    </location>
</feature>
<dbReference type="InterPro" id="IPR007428">
    <property type="entry name" value="MlaA"/>
</dbReference>